<reference evidence="2 3" key="1">
    <citation type="submission" date="2019-01" db="EMBL/GenBank/DDBJ databases">
        <authorList>
            <person name="Sayadi A."/>
        </authorList>
    </citation>
    <scope>NUCLEOTIDE SEQUENCE [LARGE SCALE GENOMIC DNA]</scope>
</reference>
<feature type="region of interest" description="Disordered" evidence="1">
    <location>
        <begin position="1"/>
        <end position="209"/>
    </location>
</feature>
<name>A0A653D9Z7_CALMS</name>
<sequence length="294" mass="31862">MNQSSPTNEGTTETQSTVIRSKGTVASTNEASTDSEGNTSVQKQGESTYIGSSKEVTTSEEQTKEQGTVATEVITDSKSNVSTYKSEEVSTHSQHMEREKTEPSSIAETEVNYKGSSSATTMENEETECVTVENLETASTTKEIAKQEEFTAEGSTVSTERNSNVLGEEPVEKSTVGQQSENREYGNKTTEVMGPTTSSENSSYGDKSTDNEYEAEVTNSDLIVLPGSTVNIPCQNADSNLSRGLSTTFTWSFKKDVQRKGEILANTESSLQLQNVEAKRLRVTTLAAKQKMAN</sequence>
<feature type="compositionally biased region" description="Polar residues" evidence="1">
    <location>
        <begin position="1"/>
        <end position="84"/>
    </location>
</feature>
<feature type="compositionally biased region" description="Basic and acidic residues" evidence="1">
    <location>
        <begin position="85"/>
        <end position="102"/>
    </location>
</feature>
<dbReference type="AlphaFoldDB" id="A0A653D9Z7"/>
<feature type="compositionally biased region" description="Polar residues" evidence="1">
    <location>
        <begin position="187"/>
        <end position="206"/>
    </location>
</feature>
<keyword evidence="3" id="KW-1185">Reference proteome</keyword>
<organism evidence="2 3">
    <name type="scientific">Callosobruchus maculatus</name>
    <name type="common">Southern cowpea weevil</name>
    <name type="synonym">Pulse bruchid</name>
    <dbReference type="NCBI Taxonomy" id="64391"/>
    <lineage>
        <taxon>Eukaryota</taxon>
        <taxon>Metazoa</taxon>
        <taxon>Ecdysozoa</taxon>
        <taxon>Arthropoda</taxon>
        <taxon>Hexapoda</taxon>
        <taxon>Insecta</taxon>
        <taxon>Pterygota</taxon>
        <taxon>Neoptera</taxon>
        <taxon>Endopterygota</taxon>
        <taxon>Coleoptera</taxon>
        <taxon>Polyphaga</taxon>
        <taxon>Cucujiformia</taxon>
        <taxon>Chrysomeloidea</taxon>
        <taxon>Chrysomelidae</taxon>
        <taxon>Bruchinae</taxon>
        <taxon>Bruchini</taxon>
        <taxon>Callosobruchus</taxon>
    </lineage>
</organism>
<dbReference type="OrthoDB" id="439917at2759"/>
<dbReference type="EMBL" id="CAACVG010010943">
    <property type="protein sequence ID" value="VEN57010.1"/>
    <property type="molecule type" value="Genomic_DNA"/>
</dbReference>
<gene>
    <name evidence="2" type="ORF">CALMAC_LOCUS15751</name>
</gene>
<accession>A0A653D9Z7</accession>
<evidence type="ECO:0000256" key="1">
    <source>
        <dbReference type="SAM" id="MobiDB-lite"/>
    </source>
</evidence>
<evidence type="ECO:0000313" key="3">
    <source>
        <dbReference type="Proteomes" id="UP000410492"/>
    </source>
</evidence>
<evidence type="ECO:0000313" key="2">
    <source>
        <dbReference type="EMBL" id="VEN57010.1"/>
    </source>
</evidence>
<feature type="compositionally biased region" description="Polar residues" evidence="1">
    <location>
        <begin position="153"/>
        <end position="165"/>
    </location>
</feature>
<dbReference type="Proteomes" id="UP000410492">
    <property type="component" value="Unassembled WGS sequence"/>
</dbReference>
<proteinExistence type="predicted"/>
<protein>
    <submittedName>
        <fullName evidence="2">Uncharacterized protein</fullName>
    </submittedName>
</protein>